<dbReference type="Gene3D" id="1.10.260.40">
    <property type="entry name" value="lambda repressor-like DNA-binding domains"/>
    <property type="match status" value="1"/>
</dbReference>
<dbReference type="GO" id="GO:0003677">
    <property type="term" value="F:DNA binding"/>
    <property type="evidence" value="ECO:0007669"/>
    <property type="project" value="InterPro"/>
</dbReference>
<feature type="domain" description="HTH cro/C1-type" evidence="1">
    <location>
        <begin position="14"/>
        <end position="71"/>
    </location>
</feature>
<dbReference type="PROSITE" id="PS50943">
    <property type="entry name" value="HTH_CROC1"/>
    <property type="match status" value="1"/>
</dbReference>
<name>A0A2T1DMZ8_9CYAN</name>
<dbReference type="AlphaFoldDB" id="A0A2T1DMZ8"/>
<dbReference type="CDD" id="cd00093">
    <property type="entry name" value="HTH_XRE"/>
    <property type="match status" value="1"/>
</dbReference>
<keyword evidence="3" id="KW-1185">Reference proteome</keyword>
<comment type="caution">
    <text evidence="2">The sequence shown here is derived from an EMBL/GenBank/DDBJ whole genome shotgun (WGS) entry which is preliminary data.</text>
</comment>
<evidence type="ECO:0000313" key="2">
    <source>
        <dbReference type="EMBL" id="PSB21856.1"/>
    </source>
</evidence>
<protein>
    <submittedName>
        <fullName evidence="2">XRE family transcriptional regulator</fullName>
    </submittedName>
</protein>
<reference evidence="2 3" key="2">
    <citation type="submission" date="2018-03" db="EMBL/GenBank/DDBJ databases">
        <title>The ancient ancestry and fast evolution of plastids.</title>
        <authorList>
            <person name="Moore K.R."/>
            <person name="Magnabosco C."/>
            <person name="Momper L."/>
            <person name="Gold D.A."/>
            <person name="Bosak T."/>
            <person name="Fournier G.P."/>
        </authorList>
    </citation>
    <scope>NUCLEOTIDE SEQUENCE [LARGE SCALE GENOMIC DNA]</scope>
    <source>
        <strain evidence="2 3">ULC007</strain>
    </source>
</reference>
<dbReference type="InterPro" id="IPR001387">
    <property type="entry name" value="Cro/C1-type_HTH"/>
</dbReference>
<evidence type="ECO:0000313" key="3">
    <source>
        <dbReference type="Proteomes" id="UP000238634"/>
    </source>
</evidence>
<accession>A0A2T1DMZ8</accession>
<sequence length="80" mass="9203">MNKDRRPQDSQSPIEALRVERTHFSQAEFAVHCGVPLRTYQRWISGETEAKLTPRQWKAMMQVLQISADEIPNDFSSLGS</sequence>
<organism evidence="2 3">
    <name type="scientific">Phormidesmis priestleyi ULC007</name>
    <dbReference type="NCBI Taxonomy" id="1920490"/>
    <lineage>
        <taxon>Bacteria</taxon>
        <taxon>Bacillati</taxon>
        <taxon>Cyanobacteriota</taxon>
        <taxon>Cyanophyceae</taxon>
        <taxon>Leptolyngbyales</taxon>
        <taxon>Leptolyngbyaceae</taxon>
        <taxon>Phormidesmis</taxon>
    </lineage>
</organism>
<dbReference type="RefSeq" id="WP_073068881.1">
    <property type="nucleotide sequence ID" value="NZ_MPPI01000001.1"/>
</dbReference>
<gene>
    <name evidence="2" type="ORF">C7B65_00040</name>
</gene>
<dbReference type="SMART" id="SM00530">
    <property type="entry name" value="HTH_XRE"/>
    <property type="match status" value="1"/>
</dbReference>
<dbReference type="InterPro" id="IPR010982">
    <property type="entry name" value="Lambda_DNA-bd_dom_sf"/>
</dbReference>
<dbReference type="EMBL" id="PVWG01000001">
    <property type="protein sequence ID" value="PSB21856.1"/>
    <property type="molecule type" value="Genomic_DNA"/>
</dbReference>
<dbReference type="Proteomes" id="UP000238634">
    <property type="component" value="Unassembled WGS sequence"/>
</dbReference>
<dbReference type="Pfam" id="PF01381">
    <property type="entry name" value="HTH_3"/>
    <property type="match status" value="1"/>
</dbReference>
<reference evidence="2 3" key="1">
    <citation type="submission" date="2018-02" db="EMBL/GenBank/DDBJ databases">
        <authorList>
            <person name="Cohen D.B."/>
            <person name="Kent A.D."/>
        </authorList>
    </citation>
    <scope>NUCLEOTIDE SEQUENCE [LARGE SCALE GENOMIC DNA]</scope>
    <source>
        <strain evidence="2 3">ULC007</strain>
    </source>
</reference>
<dbReference type="SUPFAM" id="SSF47413">
    <property type="entry name" value="lambda repressor-like DNA-binding domains"/>
    <property type="match status" value="1"/>
</dbReference>
<proteinExistence type="predicted"/>
<evidence type="ECO:0000259" key="1">
    <source>
        <dbReference type="PROSITE" id="PS50943"/>
    </source>
</evidence>
<dbReference type="OrthoDB" id="466252at2"/>